<evidence type="ECO:0000313" key="5">
    <source>
        <dbReference type="EMBL" id="PSM51287.1"/>
    </source>
</evidence>
<gene>
    <name evidence="5" type="ORF">CQ405_08630</name>
</gene>
<name>A0A2P8QYF9_9BACT</name>
<dbReference type="AlphaFoldDB" id="A0A2P8QYF9"/>
<dbReference type="Pfam" id="PF11799">
    <property type="entry name" value="IMS_C"/>
    <property type="match status" value="1"/>
</dbReference>
<dbReference type="Gene3D" id="1.10.150.20">
    <property type="entry name" value="5' to 3' exonuclease, C-terminal subdomain"/>
    <property type="match status" value="1"/>
</dbReference>
<dbReference type="GO" id="GO:0003684">
    <property type="term" value="F:damaged DNA binding"/>
    <property type="evidence" value="ECO:0007669"/>
    <property type="project" value="InterPro"/>
</dbReference>
<feature type="domain" description="UmuC" evidence="4">
    <location>
        <begin position="2"/>
        <end position="191"/>
    </location>
</feature>
<dbReference type="GO" id="GO:0003887">
    <property type="term" value="F:DNA-directed DNA polymerase activity"/>
    <property type="evidence" value="ECO:0007669"/>
    <property type="project" value="UniProtKB-KW"/>
</dbReference>
<dbReference type="EMBL" id="PDHH01000009">
    <property type="protein sequence ID" value="PSM51287.1"/>
    <property type="molecule type" value="Genomic_DNA"/>
</dbReference>
<evidence type="ECO:0000313" key="6">
    <source>
        <dbReference type="Proteomes" id="UP000240535"/>
    </source>
</evidence>
<dbReference type="SUPFAM" id="SSF56672">
    <property type="entry name" value="DNA/RNA polymerases"/>
    <property type="match status" value="1"/>
</dbReference>
<dbReference type="Proteomes" id="UP000240535">
    <property type="component" value="Unassembled WGS sequence"/>
</dbReference>
<keyword evidence="6" id="KW-1185">Reference proteome</keyword>
<dbReference type="GO" id="GO:0005829">
    <property type="term" value="C:cytosol"/>
    <property type="evidence" value="ECO:0007669"/>
    <property type="project" value="TreeGrafter"/>
</dbReference>
<evidence type="ECO:0000256" key="2">
    <source>
        <dbReference type="ARBA" id="ARBA00022457"/>
    </source>
</evidence>
<dbReference type="GO" id="GO:0009432">
    <property type="term" value="P:SOS response"/>
    <property type="evidence" value="ECO:0007669"/>
    <property type="project" value="TreeGrafter"/>
</dbReference>
<dbReference type="GO" id="GO:0042276">
    <property type="term" value="P:error-prone translesion synthesis"/>
    <property type="evidence" value="ECO:0007669"/>
    <property type="project" value="TreeGrafter"/>
</dbReference>
<keyword evidence="3" id="KW-0808">Transferase</keyword>
<dbReference type="InterPro" id="IPR017961">
    <property type="entry name" value="DNA_pol_Y-fam_little_finger"/>
</dbReference>
<reference evidence="6" key="1">
    <citation type="submission" date="2017-10" db="EMBL/GenBank/DDBJ databases">
        <title>Campylobacter species from seals.</title>
        <authorList>
            <person name="Gilbert M.J."/>
            <person name="Zomer A.L."/>
            <person name="Timmerman A.J."/>
            <person name="Duim B."/>
            <person name="Wagenaar J.A."/>
        </authorList>
    </citation>
    <scope>NUCLEOTIDE SEQUENCE [LARGE SCALE GENOMIC DNA]</scope>
    <source>
        <strain evidence="6">17S00004-5</strain>
    </source>
</reference>
<dbReference type="InterPro" id="IPR001126">
    <property type="entry name" value="UmuC"/>
</dbReference>
<dbReference type="PANTHER" id="PTHR11076">
    <property type="entry name" value="DNA REPAIR POLYMERASE UMUC / TRANSFERASE FAMILY MEMBER"/>
    <property type="match status" value="1"/>
</dbReference>
<comment type="caution">
    <text evidence="5">The sequence shown here is derived from an EMBL/GenBank/DDBJ whole genome shotgun (WGS) entry which is preliminary data.</text>
</comment>
<keyword evidence="2" id="KW-0515">Mutator protein</keyword>
<dbReference type="CDD" id="cd03586">
    <property type="entry name" value="PolY_Pol_IV_kappa"/>
    <property type="match status" value="1"/>
</dbReference>
<dbReference type="InterPro" id="IPR043502">
    <property type="entry name" value="DNA/RNA_pol_sf"/>
</dbReference>
<dbReference type="Gene3D" id="3.30.70.270">
    <property type="match status" value="1"/>
</dbReference>
<dbReference type="PANTHER" id="PTHR11076:SF33">
    <property type="entry name" value="DNA POLYMERASE KAPPA"/>
    <property type="match status" value="1"/>
</dbReference>
<keyword evidence="3" id="KW-0548">Nucleotidyltransferase</keyword>
<accession>A0A2P8QYF9</accession>
<organism evidence="5 6">
    <name type="scientific">Campylobacter blaseri</name>
    <dbReference type="NCBI Taxonomy" id="2042961"/>
    <lineage>
        <taxon>Bacteria</taxon>
        <taxon>Pseudomonadati</taxon>
        <taxon>Campylobacterota</taxon>
        <taxon>Epsilonproteobacteria</taxon>
        <taxon>Campylobacterales</taxon>
        <taxon>Campylobacteraceae</taxon>
        <taxon>Campylobacter</taxon>
    </lineage>
</organism>
<comment type="similarity">
    <text evidence="1">Belongs to the DNA polymerase type-Y family.</text>
</comment>
<proteinExistence type="inferred from homology"/>
<evidence type="ECO:0000259" key="4">
    <source>
        <dbReference type="PROSITE" id="PS50173"/>
    </source>
</evidence>
<dbReference type="GO" id="GO:0006281">
    <property type="term" value="P:DNA repair"/>
    <property type="evidence" value="ECO:0007669"/>
    <property type="project" value="InterPro"/>
</dbReference>
<dbReference type="InterPro" id="IPR036775">
    <property type="entry name" value="DNA_pol_Y-fam_lit_finger_sf"/>
</dbReference>
<evidence type="ECO:0000256" key="3">
    <source>
        <dbReference type="ARBA" id="ARBA00022932"/>
    </source>
</evidence>
<protein>
    <submittedName>
        <fullName evidence="5">DNA polymerase IV</fullName>
    </submittedName>
</protein>
<dbReference type="Gene3D" id="3.40.1170.60">
    <property type="match status" value="1"/>
</dbReference>
<evidence type="ECO:0000256" key="1">
    <source>
        <dbReference type="ARBA" id="ARBA00010945"/>
    </source>
</evidence>
<dbReference type="SUPFAM" id="SSF100879">
    <property type="entry name" value="Lesion bypass DNA polymerase (Y-family), little finger domain"/>
    <property type="match status" value="1"/>
</dbReference>
<dbReference type="OrthoDB" id="9808813at2"/>
<keyword evidence="3" id="KW-0239">DNA-directed DNA polymerase</keyword>
<dbReference type="Gene3D" id="3.30.1490.100">
    <property type="entry name" value="DNA polymerase, Y-family, little finger domain"/>
    <property type="match status" value="1"/>
</dbReference>
<dbReference type="RefSeq" id="WP_106872726.1">
    <property type="nucleotide sequence ID" value="NZ_CP053841.1"/>
</dbReference>
<dbReference type="InterPro" id="IPR050116">
    <property type="entry name" value="DNA_polymerase-Y"/>
</dbReference>
<dbReference type="Pfam" id="PF00817">
    <property type="entry name" value="IMS"/>
    <property type="match status" value="1"/>
</dbReference>
<dbReference type="InterPro" id="IPR022880">
    <property type="entry name" value="DNApol_IV"/>
</dbReference>
<dbReference type="InterPro" id="IPR043128">
    <property type="entry name" value="Rev_trsase/Diguanyl_cyclase"/>
</dbReference>
<sequence>MILHLDLDCFFVAALRLQNPNLKGKPVAVVGGNSATIFGEEDRVGTVILSASYEARKYGVRSAMILKKAKALCPNLLIAKSDMKFYKELSKKLHNLLYSYTPDIEKYSIDEFFMDLEGISAKKNPIGFAKKLQSQILDELGLPCSIGLSEGKFIAKFTTDMVKPFGIGLTKVDEAKQKFKNIDIGKFPGVGRSVLKTLNKNGVFTIGQTWDAKFVFEKLGKNGIKLYENITGSGGNDLEILSRRKSFSRGRTFDALKDRQEVKRRVLILCRYLSFDIFKFGQNPTKFELKIRYYDRQTFSQSVTIKEKFSENLLDKTMMELFDRCDKLKQFSIMYISVGVGGFVDEGSIEKNLFSGDDKDKKIYLSIQKIREKYGIDSVLSAAEIKNN</sequence>
<dbReference type="PROSITE" id="PS50173">
    <property type="entry name" value="UMUC"/>
    <property type="match status" value="1"/>
</dbReference>